<feature type="compositionally biased region" description="Polar residues" evidence="1">
    <location>
        <begin position="29"/>
        <end position="60"/>
    </location>
</feature>
<evidence type="ECO:0000313" key="4">
    <source>
        <dbReference type="Proteomes" id="UP000807342"/>
    </source>
</evidence>
<feature type="compositionally biased region" description="Basic and acidic residues" evidence="1">
    <location>
        <begin position="81"/>
        <end position="90"/>
    </location>
</feature>
<dbReference type="SUPFAM" id="SSF56112">
    <property type="entry name" value="Protein kinase-like (PK-like)"/>
    <property type="match status" value="1"/>
</dbReference>
<feature type="domain" description="Protein kinase" evidence="2">
    <location>
        <begin position="502"/>
        <end position="627"/>
    </location>
</feature>
<dbReference type="EMBL" id="MU151095">
    <property type="protein sequence ID" value="KAF9450905.1"/>
    <property type="molecule type" value="Genomic_DNA"/>
</dbReference>
<accession>A0A9P5XJW5</accession>
<feature type="region of interest" description="Disordered" evidence="1">
    <location>
        <begin position="1"/>
        <end position="90"/>
    </location>
</feature>
<dbReference type="OrthoDB" id="8954335at2759"/>
<evidence type="ECO:0000313" key="3">
    <source>
        <dbReference type="EMBL" id="KAF9450905.1"/>
    </source>
</evidence>
<dbReference type="InterPro" id="IPR011009">
    <property type="entry name" value="Kinase-like_dom_sf"/>
</dbReference>
<dbReference type="GO" id="GO:0004674">
    <property type="term" value="F:protein serine/threonine kinase activity"/>
    <property type="evidence" value="ECO:0007669"/>
    <property type="project" value="TreeGrafter"/>
</dbReference>
<dbReference type="PANTHER" id="PTHR44329">
    <property type="entry name" value="SERINE/THREONINE-PROTEIN KINASE TNNI3K-RELATED"/>
    <property type="match status" value="1"/>
</dbReference>
<dbReference type="GO" id="GO:0005525">
    <property type="term" value="F:GTP binding"/>
    <property type="evidence" value="ECO:0007669"/>
    <property type="project" value="InterPro"/>
</dbReference>
<evidence type="ECO:0000259" key="2">
    <source>
        <dbReference type="PROSITE" id="PS50011"/>
    </source>
</evidence>
<dbReference type="AlphaFoldDB" id="A0A9P5XJW5"/>
<dbReference type="SUPFAM" id="SSF52540">
    <property type="entry name" value="P-loop containing nucleoside triphosphate hydrolases"/>
    <property type="match status" value="1"/>
</dbReference>
<keyword evidence="4" id="KW-1185">Reference proteome</keyword>
<dbReference type="Gene3D" id="1.10.510.10">
    <property type="entry name" value="Transferase(Phosphotransferase) domain 1"/>
    <property type="match status" value="1"/>
</dbReference>
<gene>
    <name evidence="3" type="ORF">P691DRAFT_424967</name>
</gene>
<dbReference type="Gene3D" id="3.40.50.300">
    <property type="entry name" value="P-loop containing nucleotide triphosphate hydrolases"/>
    <property type="match status" value="1"/>
</dbReference>
<dbReference type="Pfam" id="PF00069">
    <property type="entry name" value="Pkinase"/>
    <property type="match status" value="1"/>
</dbReference>
<dbReference type="InterPro" id="IPR000719">
    <property type="entry name" value="Prot_kinase_dom"/>
</dbReference>
<feature type="compositionally biased region" description="Polar residues" evidence="1">
    <location>
        <begin position="1"/>
        <end position="13"/>
    </location>
</feature>
<dbReference type="InterPro" id="IPR006073">
    <property type="entry name" value="GTP-bd"/>
</dbReference>
<protein>
    <recommendedName>
        <fullName evidence="2">Protein kinase domain-containing protein</fullName>
    </recommendedName>
</protein>
<proteinExistence type="predicted"/>
<organism evidence="3 4">
    <name type="scientific">Macrolepiota fuliginosa MF-IS2</name>
    <dbReference type="NCBI Taxonomy" id="1400762"/>
    <lineage>
        <taxon>Eukaryota</taxon>
        <taxon>Fungi</taxon>
        <taxon>Dikarya</taxon>
        <taxon>Basidiomycota</taxon>
        <taxon>Agaricomycotina</taxon>
        <taxon>Agaricomycetes</taxon>
        <taxon>Agaricomycetidae</taxon>
        <taxon>Agaricales</taxon>
        <taxon>Agaricineae</taxon>
        <taxon>Agaricaceae</taxon>
        <taxon>Macrolepiota</taxon>
    </lineage>
</organism>
<reference evidence="3" key="1">
    <citation type="submission" date="2020-11" db="EMBL/GenBank/DDBJ databases">
        <authorList>
            <consortium name="DOE Joint Genome Institute"/>
            <person name="Ahrendt S."/>
            <person name="Riley R."/>
            <person name="Andreopoulos W."/>
            <person name="Labutti K."/>
            <person name="Pangilinan J."/>
            <person name="Ruiz-Duenas F.J."/>
            <person name="Barrasa J.M."/>
            <person name="Sanchez-Garcia M."/>
            <person name="Camarero S."/>
            <person name="Miyauchi S."/>
            <person name="Serrano A."/>
            <person name="Linde D."/>
            <person name="Babiker R."/>
            <person name="Drula E."/>
            <person name="Ayuso-Fernandez I."/>
            <person name="Pacheco R."/>
            <person name="Padilla G."/>
            <person name="Ferreira P."/>
            <person name="Barriuso J."/>
            <person name="Kellner H."/>
            <person name="Castanera R."/>
            <person name="Alfaro M."/>
            <person name="Ramirez L."/>
            <person name="Pisabarro A.G."/>
            <person name="Kuo A."/>
            <person name="Tritt A."/>
            <person name="Lipzen A."/>
            <person name="He G."/>
            <person name="Yan M."/>
            <person name="Ng V."/>
            <person name="Cullen D."/>
            <person name="Martin F."/>
            <person name="Rosso M.-N."/>
            <person name="Henrissat B."/>
            <person name="Hibbett D."/>
            <person name="Martinez A.T."/>
            <person name="Grigoriev I.V."/>
        </authorList>
    </citation>
    <scope>NUCLEOTIDE SEQUENCE</scope>
    <source>
        <strain evidence="3">MF-IS2</strain>
    </source>
</reference>
<dbReference type="InterPro" id="IPR027417">
    <property type="entry name" value="P-loop_NTPase"/>
</dbReference>
<sequence length="627" mass="70924">MRPQTKARSSPVDTSIRVVPEKDLHVGESITTRGQILNPFKSNSGTSTEATTSGNDTTSSEIHRIERSAADQLPAPGAEPPSRKAKDSRSWHPRFIFKQLTGRASAAKSWASTEFASERRVWNIWKHANEAKNVETEELTEDDTIIALMGSTGTGKSSFISKAVGRDVGIGHGLQSCTNEINAIRVQVPGEHFGLVLVDTPGFDDTRKSHAEILELISRWLEQICKKKVLLSGILYLHRIPDNRMAGTLLKNLKTFEKLCGTESCSQIIMVTTMWDALADKEVGERREEELKSTFWEPMMRRGSSTQRYGDTEQSAWSILEQFLHAPRERRERRLEKELVDLQNALSKAVIGKEISTAISDFLEEQMPRMRTLKERMRQMDVSDEAFVVLQEEYRNLEGQRHELLMRARALQKKLQEVPGPPDHLRAVLFNVLEGSFDKAVEVVEGLDSKDIRPMADFLSLVLNEEGVIMTIEGNRILTLLSKIATSAQVYPHSFELKKVRWEPDKLIARGGFAEVYKGRYENHAICVKIVIFECNSAALTKESTLWAHLSHPNILPFYGVFMIKESRQMGLVSPWMENGTLCDYSKKLAQDRRMPLISDTLEGLLYLHRLGIVHSDLKAFRARGEP</sequence>
<dbReference type="Proteomes" id="UP000807342">
    <property type="component" value="Unassembled WGS sequence"/>
</dbReference>
<name>A0A9P5XJW5_9AGAR</name>
<dbReference type="GO" id="GO:0005524">
    <property type="term" value="F:ATP binding"/>
    <property type="evidence" value="ECO:0007669"/>
    <property type="project" value="InterPro"/>
</dbReference>
<dbReference type="Pfam" id="PF01926">
    <property type="entry name" value="MMR_HSR1"/>
    <property type="match status" value="1"/>
</dbReference>
<comment type="caution">
    <text evidence="3">The sequence shown here is derived from an EMBL/GenBank/DDBJ whole genome shotgun (WGS) entry which is preliminary data.</text>
</comment>
<dbReference type="PROSITE" id="PS50011">
    <property type="entry name" value="PROTEIN_KINASE_DOM"/>
    <property type="match status" value="1"/>
</dbReference>
<dbReference type="InterPro" id="IPR051681">
    <property type="entry name" value="Ser/Thr_Kinases-Pseudokinases"/>
</dbReference>
<evidence type="ECO:0000256" key="1">
    <source>
        <dbReference type="SAM" id="MobiDB-lite"/>
    </source>
</evidence>